<accession>D1PS11</accession>
<dbReference type="Pfam" id="PF13451">
    <property type="entry name" value="zf_Tbcl"/>
    <property type="match status" value="1"/>
</dbReference>
<dbReference type="InterPro" id="IPR011009">
    <property type="entry name" value="Kinase-like_dom_sf"/>
</dbReference>
<dbReference type="STRING" id="411471.SUBVAR_07194"/>
<dbReference type="SUPFAM" id="SSF56112">
    <property type="entry name" value="Protein kinase-like (PK-like)"/>
    <property type="match status" value="1"/>
</dbReference>
<dbReference type="AlphaFoldDB" id="D1PS11"/>
<dbReference type="SMART" id="SM00220">
    <property type="entry name" value="S_TKc"/>
    <property type="match status" value="1"/>
</dbReference>
<proteinExistence type="predicted"/>
<dbReference type="EMBL" id="ACBY02000068">
    <property type="protein sequence ID" value="EFB74539.1"/>
    <property type="molecule type" value="Genomic_DNA"/>
</dbReference>
<gene>
    <name evidence="3" type="ORF">SUBVAR_07194</name>
</gene>
<dbReference type="NCBIfam" id="NF041770">
    <property type="entry name" value="CFI_box_CTERM"/>
    <property type="match status" value="1"/>
</dbReference>
<reference evidence="3" key="1">
    <citation type="submission" date="2009-12" db="EMBL/GenBank/DDBJ databases">
        <authorList>
            <person name="Weinstock G."/>
            <person name="Sodergren E."/>
            <person name="Clifton S."/>
            <person name="Fulton L."/>
            <person name="Fulton B."/>
            <person name="Courtney L."/>
            <person name="Fronick C."/>
            <person name="Harrison M."/>
            <person name="Strong C."/>
            <person name="Farmer C."/>
            <person name="Delahaunty K."/>
            <person name="Markovic C."/>
            <person name="Hall O."/>
            <person name="Minx P."/>
            <person name="Tomlinson C."/>
            <person name="Mitreva M."/>
            <person name="Nelson J."/>
            <person name="Hou S."/>
            <person name="Wollam A."/>
            <person name="Pepin K.H."/>
            <person name="Johnson M."/>
            <person name="Bhonagiri V."/>
            <person name="Nash W.E."/>
            <person name="Warren W."/>
            <person name="Chinwalla A."/>
            <person name="Mardis E.R."/>
            <person name="Wilson R.K."/>
        </authorList>
    </citation>
    <scope>NUCLEOTIDE SEQUENCE [LARGE SCALE GENOMIC DNA]</scope>
    <source>
        <strain evidence="3">DSM 15176</strain>
    </source>
</reference>
<protein>
    <recommendedName>
        <fullName evidence="2">Protein kinase domain-containing protein</fullName>
    </recommendedName>
</protein>
<dbReference type="eggNOG" id="COG4248">
    <property type="taxonomic scope" value="Bacteria"/>
</dbReference>
<organism evidence="3 4">
    <name type="scientific">Subdoligranulum variabile DSM 15176</name>
    <dbReference type="NCBI Taxonomy" id="411471"/>
    <lineage>
        <taxon>Bacteria</taxon>
        <taxon>Bacillati</taxon>
        <taxon>Bacillota</taxon>
        <taxon>Clostridia</taxon>
        <taxon>Eubacteriales</taxon>
        <taxon>Oscillospiraceae</taxon>
        <taxon>Subdoligranulum</taxon>
    </lineage>
</organism>
<dbReference type="Gene3D" id="3.30.200.20">
    <property type="entry name" value="Phosphorylase Kinase, domain 1"/>
    <property type="match status" value="1"/>
</dbReference>
<evidence type="ECO:0000259" key="2">
    <source>
        <dbReference type="PROSITE" id="PS50011"/>
    </source>
</evidence>
<dbReference type="InterPro" id="IPR049886">
    <property type="entry name" value="CFI_box_CTERM_dom"/>
</dbReference>
<dbReference type="GO" id="GO:0004672">
    <property type="term" value="F:protein kinase activity"/>
    <property type="evidence" value="ECO:0007669"/>
    <property type="project" value="InterPro"/>
</dbReference>
<evidence type="ECO:0000256" key="1">
    <source>
        <dbReference type="SAM" id="MobiDB-lite"/>
    </source>
</evidence>
<keyword evidence="4" id="KW-1185">Reference proteome</keyword>
<evidence type="ECO:0000313" key="3">
    <source>
        <dbReference type="EMBL" id="EFB74539.1"/>
    </source>
</evidence>
<dbReference type="PANTHER" id="PTHR24347">
    <property type="entry name" value="SERINE/THREONINE-PROTEIN KINASE"/>
    <property type="match status" value="1"/>
</dbReference>
<evidence type="ECO:0000313" key="4">
    <source>
        <dbReference type="Proteomes" id="UP000003438"/>
    </source>
</evidence>
<dbReference type="HOGENOM" id="CLU_363214_0_0_9"/>
<dbReference type="PROSITE" id="PS50011">
    <property type="entry name" value="PROTEIN_KINASE_DOM"/>
    <property type="match status" value="1"/>
</dbReference>
<dbReference type="RefSeq" id="WP_007048539.1">
    <property type="nucleotide sequence ID" value="NZ_GG704771.1"/>
</dbReference>
<comment type="caution">
    <text evidence="3">The sequence shown here is derived from an EMBL/GenBank/DDBJ whole genome shotgun (WGS) entry which is preliminary data.</text>
</comment>
<sequence>MADAQISEPGADSRYVDLNTLVQERKLFIDTCSVMAEGSDLFWQKIVPLLETYHNKVIFPYRCWQELEKHTNQQQDPIKKERAAHAIQRLTPLIHKKLVDIRGEETDNFADNVFQTVFIKFRLQYKLCLITQDNNLAKDILALNHIKSVRAYPICAWRILQDGSLGYFGWAERFMSGTNKATVPSEEKFKVAHTVSTAANIPIVIEDIPGEGNEVFVAGGAIQLCREVGSGGEGTLYETNTPYIAKIYKKGKLTEQKKQKLDRMLSKNIRCEGICYPVGAIYNRNNQFIGYLMPKAKGRELQKSIFIKPLFFKYFPGWKKKDTVQLCITILNKIQYLHDRNIILGDINPANILVVNPKEVYFVDTDSYQIEGYPCPVGTINYTAPEIQGKEFSTFLRSEGNENFAIATLLFMIMLPGKPPYAQQGGESAADNIRKMDFSYPLGELSNKKTPDGPWRFMWSHLTYKLKEDFYETFRSGGKYATPSKRLSVQRWLDDFTDYLNLLESGKFGAQDKMSEELFPTRFKKNPNKEYIICKLCGQEMEKDHCIDGYCSSCLNKGETYPCERCGKPLLYSNYQKYIKKTKRYSRCKECYDWGKNVYSQEYCKECGALFVITNDDYEFFTSKGYDLPKRCPACRKKARGDASVADEVLKTSSNHPSSPEKGSAEPVQSSDPEESTSFCFITTAVCEYYGKPDDCVELETLRHYRDTWLQKQPDGPQLIAEYYAIAPDIVRAMQASNKFGLYCKKLWLEYIEPCLDMIHKGAFESCKRHYIKMVRYVQAEFSPNMGMSKAE</sequence>
<dbReference type="GO" id="GO:0005524">
    <property type="term" value="F:ATP binding"/>
    <property type="evidence" value="ECO:0007669"/>
    <property type="project" value="InterPro"/>
</dbReference>
<feature type="region of interest" description="Disordered" evidence="1">
    <location>
        <begin position="649"/>
        <end position="674"/>
    </location>
</feature>
<name>D1PS11_9FIRM</name>
<dbReference type="Gene3D" id="1.10.510.10">
    <property type="entry name" value="Transferase(Phosphotransferase) domain 1"/>
    <property type="match status" value="1"/>
</dbReference>
<dbReference type="InterPro" id="IPR025306">
    <property type="entry name" value="Zn-bnd_dom_prob"/>
</dbReference>
<dbReference type="Pfam" id="PF00069">
    <property type="entry name" value="Pkinase"/>
    <property type="match status" value="1"/>
</dbReference>
<feature type="domain" description="Protein kinase" evidence="2">
    <location>
        <begin position="222"/>
        <end position="500"/>
    </location>
</feature>
<dbReference type="Proteomes" id="UP000003438">
    <property type="component" value="Unassembled WGS sequence"/>
</dbReference>
<dbReference type="InterPro" id="IPR000719">
    <property type="entry name" value="Prot_kinase_dom"/>
</dbReference>